<accession>A0A917FRC4</accession>
<reference evidence="1" key="2">
    <citation type="submission" date="2020-09" db="EMBL/GenBank/DDBJ databases">
        <authorList>
            <person name="Sun Q."/>
            <person name="Zhou Y."/>
        </authorList>
    </citation>
    <scope>NUCLEOTIDE SEQUENCE</scope>
    <source>
        <strain evidence="1">CGMCC 1.12726</strain>
    </source>
</reference>
<name>A0A917FRC4_9GAMM</name>
<organism evidence="1 2">
    <name type="scientific">Arenimonas maotaiensis</name>
    <dbReference type="NCBI Taxonomy" id="1446479"/>
    <lineage>
        <taxon>Bacteria</taxon>
        <taxon>Pseudomonadati</taxon>
        <taxon>Pseudomonadota</taxon>
        <taxon>Gammaproteobacteria</taxon>
        <taxon>Lysobacterales</taxon>
        <taxon>Lysobacteraceae</taxon>
        <taxon>Arenimonas</taxon>
    </lineage>
</organism>
<dbReference type="EMBL" id="BMFO01000004">
    <property type="protein sequence ID" value="GGF96221.1"/>
    <property type="molecule type" value="Genomic_DNA"/>
</dbReference>
<proteinExistence type="predicted"/>
<comment type="caution">
    <text evidence="1">The sequence shown here is derived from an EMBL/GenBank/DDBJ whole genome shotgun (WGS) entry which is preliminary data.</text>
</comment>
<dbReference type="RefSeq" id="WP_188450009.1">
    <property type="nucleotide sequence ID" value="NZ_BMFO01000004.1"/>
</dbReference>
<keyword evidence="2" id="KW-1185">Reference proteome</keyword>
<evidence type="ECO:0000313" key="2">
    <source>
        <dbReference type="Proteomes" id="UP000632858"/>
    </source>
</evidence>
<gene>
    <name evidence="1" type="ORF">GCM10010960_17350</name>
</gene>
<reference evidence="1" key="1">
    <citation type="journal article" date="2014" name="Int. J. Syst. Evol. Microbiol.">
        <title>Complete genome sequence of Corynebacterium casei LMG S-19264T (=DSM 44701T), isolated from a smear-ripened cheese.</title>
        <authorList>
            <consortium name="US DOE Joint Genome Institute (JGI-PGF)"/>
            <person name="Walter F."/>
            <person name="Albersmeier A."/>
            <person name="Kalinowski J."/>
            <person name="Ruckert C."/>
        </authorList>
    </citation>
    <scope>NUCLEOTIDE SEQUENCE</scope>
    <source>
        <strain evidence="1">CGMCC 1.12726</strain>
    </source>
</reference>
<protein>
    <submittedName>
        <fullName evidence="1">Uncharacterized protein</fullName>
    </submittedName>
</protein>
<dbReference type="AlphaFoldDB" id="A0A917FRC4"/>
<evidence type="ECO:0000313" key="1">
    <source>
        <dbReference type="EMBL" id="GGF96221.1"/>
    </source>
</evidence>
<sequence>MRIRIRIGESAVRYIFIELVPGTDENHRPVFDYIADGRRLRISRREYEAIRRHPARHYFSTEAKVNQRCLSEGALNRDGGASIPCY</sequence>
<dbReference type="Proteomes" id="UP000632858">
    <property type="component" value="Unassembled WGS sequence"/>
</dbReference>